<reference evidence="1 2" key="1">
    <citation type="submission" date="2022-09" db="EMBL/GenBank/DDBJ databases">
        <title>Enrichment on poylsaccharides allowed isolation of novel metabolic and taxonomic groups of Haloarchaea.</title>
        <authorList>
            <person name="Sorokin D.Y."/>
            <person name="Elcheninov A.G."/>
            <person name="Khizhniak T.V."/>
            <person name="Kolganova T.V."/>
            <person name="Kublanov I.V."/>
        </authorList>
    </citation>
    <scope>NUCLEOTIDE SEQUENCE [LARGE SCALE GENOMIC DNA]</scope>
    <source>
        <strain evidence="1 2">AArc-curdl1</strain>
    </source>
</reference>
<name>A0AAP3E636_9EURY</name>
<dbReference type="EMBL" id="JAOPJZ010000002">
    <property type="protein sequence ID" value="MCU4751392.1"/>
    <property type="molecule type" value="Genomic_DNA"/>
</dbReference>
<evidence type="ECO:0000313" key="1">
    <source>
        <dbReference type="EMBL" id="MCU4751392.1"/>
    </source>
</evidence>
<keyword evidence="2" id="KW-1185">Reference proteome</keyword>
<evidence type="ECO:0000313" key="2">
    <source>
        <dbReference type="Proteomes" id="UP001321047"/>
    </source>
</evidence>
<gene>
    <name evidence="1" type="ORF">OB919_05265</name>
</gene>
<dbReference type="Proteomes" id="UP001321047">
    <property type="component" value="Unassembled WGS sequence"/>
</dbReference>
<sequence>MSLSYEGHDGQYSLENGAFTCDYNADIYYVTLAIAFTDMPTSPDFFVLSGVYGGTEATIATHGMGSSNANFHR</sequence>
<protein>
    <submittedName>
        <fullName evidence="1">Uncharacterized protein</fullName>
    </submittedName>
</protein>
<organism evidence="1 2">
    <name type="scientific">Natronosalvus hydrolyticus</name>
    <dbReference type="NCBI Taxonomy" id="2979988"/>
    <lineage>
        <taxon>Archaea</taxon>
        <taxon>Methanobacteriati</taxon>
        <taxon>Methanobacteriota</taxon>
        <taxon>Stenosarchaea group</taxon>
        <taxon>Halobacteria</taxon>
        <taxon>Halobacteriales</taxon>
        <taxon>Natrialbaceae</taxon>
        <taxon>Natronosalvus</taxon>
    </lineage>
</organism>
<proteinExistence type="predicted"/>
<comment type="caution">
    <text evidence="1">The sequence shown here is derived from an EMBL/GenBank/DDBJ whole genome shotgun (WGS) entry which is preliminary data.</text>
</comment>
<dbReference type="RefSeq" id="WP_342807107.1">
    <property type="nucleotide sequence ID" value="NZ_JAOPJZ010000002.1"/>
</dbReference>
<accession>A0AAP3E636</accession>
<dbReference type="AlphaFoldDB" id="A0AAP3E636"/>